<evidence type="ECO:0000313" key="2">
    <source>
        <dbReference type="Ensembl" id="ENSPSMP00000031142.1"/>
    </source>
</evidence>
<reference evidence="2" key="2">
    <citation type="submission" date="2025-09" db="UniProtKB">
        <authorList>
            <consortium name="Ensembl"/>
        </authorList>
    </citation>
    <scope>IDENTIFICATION</scope>
</reference>
<reference evidence="2" key="1">
    <citation type="submission" date="2025-08" db="UniProtKB">
        <authorList>
            <consortium name="Ensembl"/>
        </authorList>
    </citation>
    <scope>IDENTIFICATION</scope>
</reference>
<dbReference type="Proteomes" id="UP000694414">
    <property type="component" value="Unplaced"/>
</dbReference>
<sequence>MKYLFGSYFILFLFFKSASRGTSCFLQKECLFFERTFWLYHIIIRFFCFFLLFVELENGFIFIFLLTYSFWSVFPVIAVASLVSLSEFGFL</sequence>
<protein>
    <submittedName>
        <fullName evidence="2">Uncharacterized protein</fullName>
    </submittedName>
</protein>
<proteinExistence type="predicted"/>
<accession>A0A8C9ALG3</accession>
<keyword evidence="1" id="KW-1133">Transmembrane helix</keyword>
<dbReference type="Ensembl" id="ENSPSMT00000035944.1">
    <property type="protein sequence ID" value="ENSPSMP00000031142.1"/>
    <property type="gene ID" value="ENSPSMG00000021609.1"/>
</dbReference>
<keyword evidence="1" id="KW-0812">Transmembrane</keyword>
<feature type="transmembrane region" description="Helical" evidence="1">
    <location>
        <begin position="36"/>
        <end position="54"/>
    </location>
</feature>
<dbReference type="GeneTree" id="ENSGT00390000012635"/>
<keyword evidence="3" id="KW-1185">Reference proteome</keyword>
<dbReference type="AlphaFoldDB" id="A0A8C9ALG3"/>
<name>A0A8C9ALG3_PROSS</name>
<organism evidence="2 3">
    <name type="scientific">Prolemur simus</name>
    <name type="common">Greater bamboo lemur</name>
    <name type="synonym">Hapalemur simus</name>
    <dbReference type="NCBI Taxonomy" id="1328070"/>
    <lineage>
        <taxon>Eukaryota</taxon>
        <taxon>Metazoa</taxon>
        <taxon>Chordata</taxon>
        <taxon>Craniata</taxon>
        <taxon>Vertebrata</taxon>
        <taxon>Euteleostomi</taxon>
        <taxon>Mammalia</taxon>
        <taxon>Eutheria</taxon>
        <taxon>Euarchontoglires</taxon>
        <taxon>Primates</taxon>
        <taxon>Strepsirrhini</taxon>
        <taxon>Lemuriformes</taxon>
        <taxon>Lemuridae</taxon>
        <taxon>Prolemur</taxon>
    </lineage>
</organism>
<keyword evidence="1" id="KW-0472">Membrane</keyword>
<evidence type="ECO:0000256" key="1">
    <source>
        <dbReference type="SAM" id="Phobius"/>
    </source>
</evidence>
<evidence type="ECO:0000313" key="3">
    <source>
        <dbReference type="Proteomes" id="UP000694414"/>
    </source>
</evidence>
<feature type="transmembrane region" description="Helical" evidence="1">
    <location>
        <begin position="61"/>
        <end position="85"/>
    </location>
</feature>